<organism evidence="1 2">
    <name type="scientific">Caerostris extrusa</name>
    <name type="common">Bark spider</name>
    <name type="synonym">Caerostris bankana</name>
    <dbReference type="NCBI Taxonomy" id="172846"/>
    <lineage>
        <taxon>Eukaryota</taxon>
        <taxon>Metazoa</taxon>
        <taxon>Ecdysozoa</taxon>
        <taxon>Arthropoda</taxon>
        <taxon>Chelicerata</taxon>
        <taxon>Arachnida</taxon>
        <taxon>Araneae</taxon>
        <taxon>Araneomorphae</taxon>
        <taxon>Entelegynae</taxon>
        <taxon>Araneoidea</taxon>
        <taxon>Araneidae</taxon>
        <taxon>Caerostris</taxon>
    </lineage>
</organism>
<accession>A0AAV4PBK2</accession>
<evidence type="ECO:0000313" key="1">
    <source>
        <dbReference type="EMBL" id="GIX93546.1"/>
    </source>
</evidence>
<keyword evidence="2" id="KW-1185">Reference proteome</keyword>
<dbReference type="AlphaFoldDB" id="A0AAV4PBK2"/>
<name>A0AAV4PBK2_CAEEX</name>
<evidence type="ECO:0000313" key="2">
    <source>
        <dbReference type="Proteomes" id="UP001054945"/>
    </source>
</evidence>
<reference evidence="1 2" key="1">
    <citation type="submission" date="2021-06" db="EMBL/GenBank/DDBJ databases">
        <title>Caerostris extrusa draft genome.</title>
        <authorList>
            <person name="Kono N."/>
            <person name="Arakawa K."/>
        </authorList>
    </citation>
    <scope>NUCLEOTIDE SEQUENCE [LARGE SCALE GENOMIC DNA]</scope>
</reference>
<dbReference type="EMBL" id="BPLR01004265">
    <property type="protein sequence ID" value="GIX93546.1"/>
    <property type="molecule type" value="Genomic_DNA"/>
</dbReference>
<dbReference type="Proteomes" id="UP001054945">
    <property type="component" value="Unassembled WGS sequence"/>
</dbReference>
<comment type="caution">
    <text evidence="1">The sequence shown here is derived from an EMBL/GenBank/DDBJ whole genome shotgun (WGS) entry which is preliminary data.</text>
</comment>
<gene>
    <name evidence="1" type="ORF">CEXT_707711</name>
</gene>
<proteinExistence type="predicted"/>
<sequence length="93" mass="10280">MQISNTFDAKANLISEKPTLDPRISPGRELCKAIRPFLLLGREKRLKWPSPPSHYPLASPKEFILPDFSSRGRSILTAASAAHLEGISALKRA</sequence>
<protein>
    <submittedName>
        <fullName evidence="1">Uncharacterized protein</fullName>
    </submittedName>
</protein>